<evidence type="ECO:0000256" key="1">
    <source>
        <dbReference type="ARBA" id="ARBA00023157"/>
    </source>
</evidence>
<dbReference type="PROSITE" id="PS50068">
    <property type="entry name" value="LDLRA_2"/>
    <property type="match status" value="1"/>
</dbReference>
<reference evidence="4 5" key="1">
    <citation type="journal article" date="2018" name="Gigascience">
        <title>Genomes of trombidid mites reveal novel predicted allergens and laterally-transferred genes associated with secondary metabolism.</title>
        <authorList>
            <person name="Dong X."/>
            <person name="Chaisiri K."/>
            <person name="Xia D."/>
            <person name="Armstrong S.D."/>
            <person name="Fang Y."/>
            <person name="Donnelly M.J."/>
            <person name="Kadowaki T."/>
            <person name="McGarry J.W."/>
            <person name="Darby A.C."/>
            <person name="Makepeace B.L."/>
        </authorList>
    </citation>
    <scope>NUCLEOTIDE SEQUENCE [LARGE SCALE GENOMIC DNA]</scope>
    <source>
        <strain evidence="4">UoL-UT</strain>
    </source>
</reference>
<sequence length="323" mass="35472">MWTHIITCIVNYADEICKSGVSHVIQIDKKGLNSSILLEHSKSSPSFIGNCSIQIQIKNDVEIFGRKYGLLVTSQKFENNNPNENFIEFVNEKKESIAKWLNNSDLHEFGILEKDLKLNLTTTEKGGLAFQIAITVYETTYPVFEACSFTQIHCRNENENFCISDSLNCDGIRNCIQNEDESGCQSTSTTTPTESTTTIEPTTSKTTTSTEPTTSKPTTTTEKITTTQPTTSTTTTTESTTTTKTTTTTDSTSTTTTTAHTTSATSTPHVTTNIPTTTESPKYESHETATIIISVVAAVLLVKFQVHHFAIEVINVINSDGSY</sequence>
<dbReference type="CDD" id="cd00112">
    <property type="entry name" value="LDLa"/>
    <property type="match status" value="1"/>
</dbReference>
<dbReference type="InterPro" id="IPR002172">
    <property type="entry name" value="LDrepeatLR_classA_rpt"/>
</dbReference>
<accession>A0A443RYP5</accession>
<proteinExistence type="predicted"/>
<dbReference type="AlphaFoldDB" id="A0A443RYP5"/>
<dbReference type="Gene3D" id="2.40.128.620">
    <property type="match status" value="1"/>
</dbReference>
<evidence type="ECO:0000313" key="4">
    <source>
        <dbReference type="EMBL" id="RWS20463.1"/>
    </source>
</evidence>
<protein>
    <submittedName>
        <fullName evidence="4">Uncharacterized protein</fullName>
    </submittedName>
</protein>
<evidence type="ECO:0000256" key="3">
    <source>
        <dbReference type="SAM" id="MobiDB-lite"/>
    </source>
</evidence>
<dbReference type="Proteomes" id="UP000288716">
    <property type="component" value="Unassembled WGS sequence"/>
</dbReference>
<dbReference type="VEuPathDB" id="VectorBase:LDEU011577"/>
<keyword evidence="1 2" id="KW-1015">Disulfide bond</keyword>
<dbReference type="STRING" id="299467.A0A443RYP5"/>
<comment type="caution">
    <text evidence="4">The sequence shown here is derived from an EMBL/GenBank/DDBJ whole genome shotgun (WGS) entry which is preliminary data.</text>
</comment>
<keyword evidence="5" id="KW-1185">Reference proteome</keyword>
<comment type="caution">
    <text evidence="2">Lacks conserved residue(s) required for the propagation of feature annotation.</text>
</comment>
<gene>
    <name evidence="4" type="ORF">B4U80_14266</name>
</gene>
<dbReference type="InterPro" id="IPR036055">
    <property type="entry name" value="LDL_receptor-like_sf"/>
</dbReference>
<feature type="disulfide bond" evidence="2">
    <location>
        <begin position="169"/>
        <end position="184"/>
    </location>
</feature>
<feature type="compositionally biased region" description="Low complexity" evidence="3">
    <location>
        <begin position="186"/>
        <end position="278"/>
    </location>
</feature>
<evidence type="ECO:0000256" key="2">
    <source>
        <dbReference type="PROSITE-ProRule" id="PRU00124"/>
    </source>
</evidence>
<organism evidence="4 5">
    <name type="scientific">Leptotrombidium deliense</name>
    <dbReference type="NCBI Taxonomy" id="299467"/>
    <lineage>
        <taxon>Eukaryota</taxon>
        <taxon>Metazoa</taxon>
        <taxon>Ecdysozoa</taxon>
        <taxon>Arthropoda</taxon>
        <taxon>Chelicerata</taxon>
        <taxon>Arachnida</taxon>
        <taxon>Acari</taxon>
        <taxon>Acariformes</taxon>
        <taxon>Trombidiformes</taxon>
        <taxon>Prostigmata</taxon>
        <taxon>Anystina</taxon>
        <taxon>Parasitengona</taxon>
        <taxon>Trombiculoidea</taxon>
        <taxon>Trombiculidae</taxon>
        <taxon>Leptotrombidium</taxon>
    </lineage>
</organism>
<dbReference type="EMBL" id="NCKV01017382">
    <property type="protein sequence ID" value="RWS20463.1"/>
    <property type="molecule type" value="Genomic_DNA"/>
</dbReference>
<feature type="region of interest" description="Disordered" evidence="3">
    <location>
        <begin position="180"/>
        <end position="285"/>
    </location>
</feature>
<name>A0A443RYP5_9ACAR</name>
<evidence type="ECO:0000313" key="5">
    <source>
        <dbReference type="Proteomes" id="UP000288716"/>
    </source>
</evidence>
<dbReference type="SUPFAM" id="SSF57424">
    <property type="entry name" value="LDL receptor-like module"/>
    <property type="match status" value="1"/>
</dbReference>